<dbReference type="OrthoDB" id="10032414at2759"/>
<dbReference type="Proteomes" id="UP000677054">
    <property type="component" value="Unassembled WGS sequence"/>
</dbReference>
<evidence type="ECO:0000313" key="3">
    <source>
        <dbReference type="Proteomes" id="UP000677054"/>
    </source>
</evidence>
<proteinExistence type="predicted"/>
<feature type="domain" description="Mos1 transposase HTH" evidence="1">
    <location>
        <begin position="93"/>
        <end position="136"/>
    </location>
</feature>
<dbReference type="AlphaFoldDB" id="A0A7R9AB08"/>
<dbReference type="InterPro" id="IPR041426">
    <property type="entry name" value="Mos1_HTH"/>
</dbReference>
<dbReference type="GO" id="GO:0015074">
    <property type="term" value="P:DNA integration"/>
    <property type="evidence" value="ECO:0007669"/>
    <property type="project" value="TreeGrafter"/>
</dbReference>
<dbReference type="Pfam" id="PF17906">
    <property type="entry name" value="HTH_48"/>
    <property type="match status" value="1"/>
</dbReference>
<dbReference type="GO" id="GO:0000729">
    <property type="term" value="P:DNA double-strand break processing"/>
    <property type="evidence" value="ECO:0007669"/>
    <property type="project" value="TreeGrafter"/>
</dbReference>
<dbReference type="Gene3D" id="1.10.10.1450">
    <property type="match status" value="1"/>
</dbReference>
<dbReference type="GO" id="GO:0000793">
    <property type="term" value="C:condensed chromosome"/>
    <property type="evidence" value="ECO:0007669"/>
    <property type="project" value="TreeGrafter"/>
</dbReference>
<dbReference type="GO" id="GO:0003690">
    <property type="term" value="F:double-stranded DNA binding"/>
    <property type="evidence" value="ECO:0007669"/>
    <property type="project" value="TreeGrafter"/>
</dbReference>
<dbReference type="InterPro" id="IPR052709">
    <property type="entry name" value="Transposase-MT_Hybrid"/>
</dbReference>
<dbReference type="GO" id="GO:0006303">
    <property type="term" value="P:double-strand break repair via nonhomologous end joining"/>
    <property type="evidence" value="ECO:0007669"/>
    <property type="project" value="TreeGrafter"/>
</dbReference>
<accession>A0A7R9AB08</accession>
<gene>
    <name evidence="2" type="ORF">DSTB1V02_LOCUS10494</name>
</gene>
<dbReference type="GO" id="GO:0005634">
    <property type="term" value="C:nucleus"/>
    <property type="evidence" value="ECO:0007669"/>
    <property type="project" value="TreeGrafter"/>
</dbReference>
<protein>
    <recommendedName>
        <fullName evidence="1">Mos1 transposase HTH domain-containing protein</fullName>
    </recommendedName>
</protein>
<sequence>MNRSCASSLLVPPVVRERLKVVGIEPEAALPGKRRAQGFPVQYAFFLTAVVCFFRPRLSRLAASAISWQPWLRSNEQLFAPLLRAPLPHPTTIVYYEFLQGHAARAAADNICAAFKGNVVHYSTVFRWFKRLESGDTTFGDRPRSGRPSTVDDEAMRNALDAKPNATTRESVTTLGVTHVAIGNHLNDLGYRKKNQTSHRRRPAARVKKNFAAEMYAEVGVALLEGRGIVQERLRTVEHRQHHL</sequence>
<organism evidence="2">
    <name type="scientific">Darwinula stevensoni</name>
    <dbReference type="NCBI Taxonomy" id="69355"/>
    <lineage>
        <taxon>Eukaryota</taxon>
        <taxon>Metazoa</taxon>
        <taxon>Ecdysozoa</taxon>
        <taxon>Arthropoda</taxon>
        <taxon>Crustacea</taxon>
        <taxon>Oligostraca</taxon>
        <taxon>Ostracoda</taxon>
        <taxon>Podocopa</taxon>
        <taxon>Podocopida</taxon>
        <taxon>Darwinulocopina</taxon>
        <taxon>Darwinuloidea</taxon>
        <taxon>Darwinulidae</taxon>
        <taxon>Darwinula</taxon>
    </lineage>
</organism>
<dbReference type="GO" id="GO:0044774">
    <property type="term" value="P:mitotic DNA integrity checkpoint signaling"/>
    <property type="evidence" value="ECO:0007669"/>
    <property type="project" value="TreeGrafter"/>
</dbReference>
<evidence type="ECO:0000259" key="1">
    <source>
        <dbReference type="Pfam" id="PF17906"/>
    </source>
</evidence>
<dbReference type="GO" id="GO:0000014">
    <property type="term" value="F:single-stranded DNA endodeoxyribonuclease activity"/>
    <property type="evidence" value="ECO:0007669"/>
    <property type="project" value="TreeGrafter"/>
</dbReference>
<keyword evidence="3" id="KW-1185">Reference proteome</keyword>
<dbReference type="GO" id="GO:0046975">
    <property type="term" value="F:histone H3K36 methyltransferase activity"/>
    <property type="evidence" value="ECO:0007669"/>
    <property type="project" value="TreeGrafter"/>
</dbReference>
<dbReference type="EMBL" id="LR902553">
    <property type="protein sequence ID" value="CAD7250725.1"/>
    <property type="molecule type" value="Genomic_DNA"/>
</dbReference>
<evidence type="ECO:0000313" key="2">
    <source>
        <dbReference type="EMBL" id="CAD7250725.1"/>
    </source>
</evidence>
<dbReference type="GO" id="GO:0003697">
    <property type="term" value="F:single-stranded DNA binding"/>
    <property type="evidence" value="ECO:0007669"/>
    <property type="project" value="TreeGrafter"/>
</dbReference>
<dbReference type="GO" id="GO:0044547">
    <property type="term" value="F:DNA topoisomerase binding"/>
    <property type="evidence" value="ECO:0007669"/>
    <property type="project" value="TreeGrafter"/>
</dbReference>
<reference evidence="2" key="1">
    <citation type="submission" date="2020-11" db="EMBL/GenBank/DDBJ databases">
        <authorList>
            <person name="Tran Van P."/>
        </authorList>
    </citation>
    <scope>NUCLEOTIDE SEQUENCE</scope>
</reference>
<dbReference type="PANTHER" id="PTHR46060:SF2">
    <property type="entry name" value="HISTONE-LYSINE N-METHYLTRANSFERASE SETMAR"/>
    <property type="match status" value="1"/>
</dbReference>
<dbReference type="GO" id="GO:0031297">
    <property type="term" value="P:replication fork processing"/>
    <property type="evidence" value="ECO:0007669"/>
    <property type="project" value="TreeGrafter"/>
</dbReference>
<dbReference type="EMBL" id="CAJPEV010003036">
    <property type="protein sequence ID" value="CAG0898732.1"/>
    <property type="molecule type" value="Genomic_DNA"/>
</dbReference>
<dbReference type="GO" id="GO:0042800">
    <property type="term" value="F:histone H3K4 methyltransferase activity"/>
    <property type="evidence" value="ECO:0007669"/>
    <property type="project" value="TreeGrafter"/>
</dbReference>
<name>A0A7R9AB08_9CRUS</name>
<dbReference type="PANTHER" id="PTHR46060">
    <property type="entry name" value="MARINER MOS1 TRANSPOSASE-LIKE PROTEIN"/>
    <property type="match status" value="1"/>
</dbReference>
<dbReference type="GO" id="GO:0035861">
    <property type="term" value="C:site of double-strand break"/>
    <property type="evidence" value="ECO:0007669"/>
    <property type="project" value="TreeGrafter"/>
</dbReference>